<accession>A0A9R1T900</accession>
<dbReference type="GO" id="GO:0007030">
    <property type="term" value="P:Golgi organization"/>
    <property type="evidence" value="ECO:0007669"/>
    <property type="project" value="TreeGrafter"/>
</dbReference>
<name>A0A9R1T900_9HYME</name>
<dbReference type="InterPro" id="IPR008551">
    <property type="entry name" value="TANGO2"/>
</dbReference>
<evidence type="ECO:0000313" key="1">
    <source>
        <dbReference type="Proteomes" id="UP000694866"/>
    </source>
</evidence>
<dbReference type="PANTHER" id="PTHR17985:SF8">
    <property type="entry name" value="TRANSPORT AND GOLGI ORGANIZATION PROTEIN 2 HOMOLOG"/>
    <property type="match status" value="1"/>
</dbReference>
<dbReference type="OrthoDB" id="191601at2759"/>
<dbReference type="PANTHER" id="PTHR17985">
    <property type="entry name" value="SER/THR-RICH PROTEIN T10 IN DGCR REGION"/>
    <property type="match status" value="1"/>
</dbReference>
<evidence type="ECO:0000313" key="2">
    <source>
        <dbReference type="RefSeq" id="XP_011305147.1"/>
    </source>
</evidence>
<protein>
    <submittedName>
        <fullName evidence="2">Transport and Golgi organization 2 homolog</fullName>
    </submittedName>
</protein>
<reference evidence="2" key="1">
    <citation type="submission" date="2025-08" db="UniProtKB">
        <authorList>
            <consortium name="RefSeq"/>
        </authorList>
    </citation>
    <scope>IDENTIFICATION</scope>
    <source>
        <strain evidence="2">USDA-PBARC FA_bdor</strain>
        <tissue evidence="2">Whole organism</tissue>
    </source>
</reference>
<keyword evidence="1" id="KW-1185">Reference proteome</keyword>
<proteinExistence type="predicted"/>
<dbReference type="CTD" id="128989"/>
<organism evidence="1 2">
    <name type="scientific">Fopius arisanus</name>
    <dbReference type="NCBI Taxonomy" id="64838"/>
    <lineage>
        <taxon>Eukaryota</taxon>
        <taxon>Metazoa</taxon>
        <taxon>Ecdysozoa</taxon>
        <taxon>Arthropoda</taxon>
        <taxon>Hexapoda</taxon>
        <taxon>Insecta</taxon>
        <taxon>Pterygota</taxon>
        <taxon>Neoptera</taxon>
        <taxon>Endopterygota</taxon>
        <taxon>Hymenoptera</taxon>
        <taxon>Apocrita</taxon>
        <taxon>Ichneumonoidea</taxon>
        <taxon>Braconidae</taxon>
        <taxon>Opiinae</taxon>
        <taxon>Fopius</taxon>
    </lineage>
</organism>
<dbReference type="GeneID" id="105267738"/>
<dbReference type="GO" id="GO:0009306">
    <property type="term" value="P:protein secretion"/>
    <property type="evidence" value="ECO:0007669"/>
    <property type="project" value="TreeGrafter"/>
</dbReference>
<dbReference type="AlphaFoldDB" id="A0A9R1T900"/>
<gene>
    <name evidence="2" type="primary">Tango2</name>
</gene>
<dbReference type="Proteomes" id="UP000694866">
    <property type="component" value="Unplaced"/>
</dbReference>
<dbReference type="RefSeq" id="XP_011305147.1">
    <property type="nucleotide sequence ID" value="XM_011306845.1"/>
</dbReference>
<dbReference type="GO" id="GO:0005794">
    <property type="term" value="C:Golgi apparatus"/>
    <property type="evidence" value="ECO:0007669"/>
    <property type="project" value="TreeGrafter"/>
</dbReference>
<dbReference type="Pfam" id="PF05742">
    <property type="entry name" value="TANGO2"/>
    <property type="match status" value="1"/>
</dbReference>
<dbReference type="KEGG" id="fas:105267738"/>
<sequence>MCILFIYRNPNATGSAYRLIVATNRDENYRRPTRAAYYWENHPDCLGGTDQEPTKEGGTWLAISTKGRAGVLLNLSEAPKPPADTPTTQKKGRGFLVTNYVVSRETTANYLRNLHEENSNDTYNPYTLVLIDLKTADVSFISSSRSCQGPQLSVTDTILGFGNTSVETPYKKVINGKEQFRQIVTDPKIVNENVLIEKLIQFLKSNEQHLPDDVMEELHQEESKALSSIFVHADDWTYGTRTHTIILVEASDRVTFLEETMNEDETWSRQHFVTSLE</sequence>